<sequence>MKIAIIGHSGSGKSTLARFLGQHYHCEVFHLDQLHFSSNWQERSDHDMIADLSTCLLKQDWIIEGNYANCLYEERMSEADYIIYVNFSRFHCVYRAFKRYLNYRGKTRPDMADNCQEKFDVAFVKWILLDGRSETIKNYNSVVKNTLIKPCLDKSKAAKSLYEYDQLIRVQN</sequence>
<dbReference type="SUPFAM" id="SSF52540">
    <property type="entry name" value="P-loop containing nucleoside triphosphate hydrolases"/>
    <property type="match status" value="1"/>
</dbReference>
<dbReference type="Gene3D" id="3.40.50.300">
    <property type="entry name" value="P-loop containing nucleotide triphosphate hydrolases"/>
    <property type="match status" value="1"/>
</dbReference>
<dbReference type="NCBIfam" id="NF005576">
    <property type="entry name" value="PRK07261.1"/>
    <property type="match status" value="1"/>
</dbReference>
<accession>Q9RII1</accession>
<dbReference type="InterPro" id="IPR027417">
    <property type="entry name" value="P-loop_NTPase"/>
</dbReference>
<name>Q9RII1_STRPY</name>
<dbReference type="PANTHER" id="PTHR37816">
    <property type="entry name" value="YALI0E33011P"/>
    <property type="match status" value="1"/>
</dbReference>
<organism evidence="1">
    <name type="scientific">Streptococcus pyogenes</name>
    <dbReference type="NCBI Taxonomy" id="1314"/>
    <lineage>
        <taxon>Bacteria</taxon>
        <taxon>Bacillati</taxon>
        <taxon>Bacillota</taxon>
        <taxon>Bacilli</taxon>
        <taxon>Lactobacillales</taxon>
        <taxon>Streptococcaceae</taxon>
        <taxon>Streptococcus</taxon>
    </lineage>
</organism>
<dbReference type="InterPro" id="IPR052922">
    <property type="entry name" value="Cytidylate_Kinase-2"/>
</dbReference>
<reference evidence="1" key="1">
    <citation type="submission" date="1996-11" db="EMBL/GenBank/DDBJ databases">
        <authorList>
            <person name="Podbielski A."/>
        </authorList>
    </citation>
    <scope>NUCLEOTIDE SEQUENCE</scope>
    <source>
        <strain evidence="1">CS101</strain>
    </source>
</reference>
<proteinExistence type="predicted"/>
<gene>
    <name evidence="1" type="primary">flaR</name>
</gene>
<evidence type="ECO:0000313" key="1">
    <source>
        <dbReference type="EMBL" id="AAF08325.1"/>
    </source>
</evidence>
<protein>
    <submittedName>
        <fullName evidence="1">FlaR</fullName>
    </submittedName>
</protein>
<dbReference type="EMBL" id="U78969">
    <property type="protein sequence ID" value="AAF08325.1"/>
    <property type="molecule type" value="Genomic_DNA"/>
</dbReference>
<dbReference type="PANTHER" id="PTHR37816:SF3">
    <property type="entry name" value="MODULATES DNA TOPOLOGY"/>
    <property type="match status" value="1"/>
</dbReference>
<dbReference type="AlphaFoldDB" id="Q9RII1"/>